<dbReference type="CDD" id="cd03789">
    <property type="entry name" value="GT9_LPS_heptosyltransferase"/>
    <property type="match status" value="1"/>
</dbReference>
<reference evidence="7" key="2">
    <citation type="submission" date="2019-01" db="EMBL/GenBank/DDBJ databases">
        <title>Genome sequence of Desulfonema ishimotonii strain Tokyo 01.</title>
        <authorList>
            <person name="Fukui M."/>
        </authorList>
    </citation>
    <scope>NUCLEOTIDE SEQUENCE [LARGE SCALE GENOMIC DNA]</scope>
    <source>
        <strain evidence="7">Tokyo 01</strain>
    </source>
</reference>
<proteinExistence type="inferred from homology"/>
<dbReference type="Pfam" id="PF01075">
    <property type="entry name" value="Glyco_transf_9"/>
    <property type="match status" value="1"/>
</dbReference>
<evidence type="ECO:0000313" key="6">
    <source>
        <dbReference type="EMBL" id="GBC64017.1"/>
    </source>
</evidence>
<dbReference type="InterPro" id="IPR051199">
    <property type="entry name" value="LPS_LOS_Heptosyltrfase"/>
</dbReference>
<dbReference type="PANTHER" id="PTHR30160">
    <property type="entry name" value="TETRAACYLDISACCHARIDE 4'-KINASE-RELATED"/>
    <property type="match status" value="1"/>
</dbReference>
<evidence type="ECO:0000313" key="7">
    <source>
        <dbReference type="Proteomes" id="UP000288096"/>
    </source>
</evidence>
<dbReference type="Gene3D" id="3.40.50.2000">
    <property type="entry name" value="Glycogen Phosphorylase B"/>
    <property type="match status" value="2"/>
</dbReference>
<name>A0A401G455_9BACT</name>
<dbReference type="SUPFAM" id="SSF53756">
    <property type="entry name" value="UDP-Glycosyltransferase/glycogen phosphorylase"/>
    <property type="match status" value="1"/>
</dbReference>
<dbReference type="OrthoDB" id="9760688at2"/>
<keyword evidence="1" id="KW-0328">Glycosyltransferase</keyword>
<organism evidence="6 7">
    <name type="scientific">Desulfonema ishimotonii</name>
    <dbReference type="NCBI Taxonomy" id="45657"/>
    <lineage>
        <taxon>Bacteria</taxon>
        <taxon>Pseudomonadati</taxon>
        <taxon>Thermodesulfobacteriota</taxon>
        <taxon>Desulfobacteria</taxon>
        <taxon>Desulfobacterales</taxon>
        <taxon>Desulfococcaceae</taxon>
        <taxon>Desulfonema</taxon>
    </lineage>
</organism>
<keyword evidence="2 6" id="KW-0808">Transferase</keyword>
<reference evidence="7" key="1">
    <citation type="submission" date="2017-11" db="EMBL/GenBank/DDBJ databases">
        <authorList>
            <person name="Watanabe M."/>
            <person name="Kojima H."/>
        </authorList>
    </citation>
    <scope>NUCLEOTIDE SEQUENCE [LARGE SCALE GENOMIC DNA]</scope>
    <source>
        <strain evidence="7">Tokyo 01</strain>
    </source>
</reference>
<protein>
    <recommendedName>
        <fullName evidence="4">lipopolysaccharide heptosyltransferase II</fullName>
        <ecNumber evidence="4">2.4.99.24</ecNumber>
    </recommendedName>
</protein>
<comment type="catalytic activity">
    <reaction evidence="5">
        <text>an L-alpha-D-Hep-(1-&gt;5)-[alpha-Kdo-(2-&gt;4)]-alpha-Kdo-(2-&gt;6)-lipid A + ADP-L-glycero-beta-D-manno-heptose = an L-alpha-D-Hep-(1-&gt;3)-L-alpha-D-Hep-(1-&gt;5)-[alpha-Kdo-(2-&gt;4)]-alpha-Kdo-(2-&gt;6)-lipid A + ADP + H(+)</text>
        <dbReference type="Rhea" id="RHEA:74071"/>
        <dbReference type="ChEBI" id="CHEBI:15378"/>
        <dbReference type="ChEBI" id="CHEBI:61506"/>
        <dbReference type="ChEBI" id="CHEBI:193068"/>
        <dbReference type="ChEBI" id="CHEBI:193069"/>
        <dbReference type="ChEBI" id="CHEBI:456216"/>
        <dbReference type="EC" id="2.4.99.24"/>
    </reaction>
</comment>
<dbReference type="EMBL" id="BEXT01000001">
    <property type="protein sequence ID" value="GBC64017.1"/>
    <property type="molecule type" value="Genomic_DNA"/>
</dbReference>
<comment type="caution">
    <text evidence="6">The sequence shown here is derived from an EMBL/GenBank/DDBJ whole genome shotgun (WGS) entry which is preliminary data.</text>
</comment>
<sequence length="354" mass="39097">MNILIVKLSAIGDVIHTLPALNALRRCYPDARITWVVESAAAGLVEGHEALDRVIISERKRWAKGLLRGPARLRNVSAACRFIREIRDTEYDLVIDFQQLLKSGVPVGLARGKCKAGFDRGMQHMEHSYLFLNRRIPPVSMEIHALRRYLILLEALGIPAPDVEYNLPVRRADEMAADALLAENGMAGSRLLVAINPVAQWETKLWENRKFAALADRLIAEYGADVVFTGGPDDGPVVADILSHMQHRASGFAGRTSLKVLAALCRKARFVISTDTGPMHLAAAVETPVVALFGPTAPWRTGPFGAGNRVIRTGLPCSPCFKRQCTRKDHMCMRGIRVRDVMAEIRRAGILPEE</sequence>
<keyword evidence="7" id="KW-1185">Reference proteome</keyword>
<dbReference type="NCBIfam" id="TIGR02195">
    <property type="entry name" value="heptsyl_trn_II"/>
    <property type="match status" value="1"/>
</dbReference>
<gene>
    <name evidence="6" type="ORF">DENIS_5017</name>
</gene>
<comment type="similarity">
    <text evidence="3">Belongs to the glycosyltransferase 9 family.</text>
</comment>
<dbReference type="GO" id="GO:0009244">
    <property type="term" value="P:lipopolysaccharide core region biosynthetic process"/>
    <property type="evidence" value="ECO:0007669"/>
    <property type="project" value="TreeGrafter"/>
</dbReference>
<evidence type="ECO:0000256" key="2">
    <source>
        <dbReference type="ARBA" id="ARBA00022679"/>
    </source>
</evidence>
<dbReference type="InterPro" id="IPR002201">
    <property type="entry name" value="Glyco_trans_9"/>
</dbReference>
<dbReference type="AlphaFoldDB" id="A0A401G455"/>
<accession>A0A401G455</accession>
<evidence type="ECO:0000256" key="1">
    <source>
        <dbReference type="ARBA" id="ARBA00022676"/>
    </source>
</evidence>
<evidence type="ECO:0000256" key="5">
    <source>
        <dbReference type="ARBA" id="ARBA00047503"/>
    </source>
</evidence>
<dbReference type="GO" id="GO:0005829">
    <property type="term" value="C:cytosol"/>
    <property type="evidence" value="ECO:0007669"/>
    <property type="project" value="TreeGrafter"/>
</dbReference>
<dbReference type="EC" id="2.4.99.24" evidence="4"/>
<dbReference type="PANTHER" id="PTHR30160:SF1">
    <property type="entry name" value="LIPOPOLYSACCHARIDE 1,2-N-ACETYLGLUCOSAMINETRANSFERASE-RELATED"/>
    <property type="match status" value="1"/>
</dbReference>
<evidence type="ECO:0000256" key="4">
    <source>
        <dbReference type="ARBA" id="ARBA00044042"/>
    </source>
</evidence>
<evidence type="ECO:0000256" key="3">
    <source>
        <dbReference type="ARBA" id="ARBA00043995"/>
    </source>
</evidence>
<dbReference type="GO" id="GO:0008713">
    <property type="term" value="F:ADP-heptose-lipopolysaccharide heptosyltransferase activity"/>
    <property type="evidence" value="ECO:0007669"/>
    <property type="project" value="UniProtKB-EC"/>
</dbReference>
<dbReference type="InterPro" id="IPR011910">
    <property type="entry name" value="RfaF"/>
</dbReference>
<dbReference type="Proteomes" id="UP000288096">
    <property type="component" value="Unassembled WGS sequence"/>
</dbReference>